<dbReference type="PROSITE" id="PS00134">
    <property type="entry name" value="TRYPSIN_HIS"/>
    <property type="match status" value="1"/>
</dbReference>
<evidence type="ECO:0000256" key="5">
    <source>
        <dbReference type="ARBA" id="ARBA00022801"/>
    </source>
</evidence>
<dbReference type="EMBL" id="JADWDJ010000013">
    <property type="protein sequence ID" value="KAG5271062.1"/>
    <property type="molecule type" value="Genomic_DNA"/>
</dbReference>
<evidence type="ECO:0000256" key="10">
    <source>
        <dbReference type="ARBA" id="ARBA00038868"/>
    </source>
</evidence>
<evidence type="ECO:0000259" key="12">
    <source>
        <dbReference type="PROSITE" id="PS50240"/>
    </source>
</evidence>
<keyword evidence="8" id="KW-1015">Disulfide bond</keyword>
<dbReference type="Proteomes" id="UP000823561">
    <property type="component" value="Chromosome 13"/>
</dbReference>
<dbReference type="InterPro" id="IPR001314">
    <property type="entry name" value="Peptidase_S1A"/>
</dbReference>
<sequence length="274" mass="29784">MGTVHMVKAIDFTAPRVTLQLPVCVAMKTVLFALLVLAAECRGDGDRIIGGYECAPHSQPWQVYLTYDDGNRWCGASMINERWAVSAAHCYVSAPRLALHLGEHHLFKEEGTEQRIWAEKVIPHPAYDDNGYDNDFMLIKLSEPAVFNQYVQPIPLATSCAQPSAKCLVSGWGNQINTGVNYASLLQCLDLPVLSQSQCVDAYGHMITDNMFCAGFLEGGKDSCQGDSGGPLVCNGELYGVVSWGYGCAEAGAPGVYAAVCRYTDWVQETIASN</sequence>
<dbReference type="InterPro" id="IPR001254">
    <property type="entry name" value="Trypsin_dom"/>
</dbReference>
<dbReference type="InterPro" id="IPR018114">
    <property type="entry name" value="TRYPSIN_HIS"/>
</dbReference>
<dbReference type="CDD" id="cd00190">
    <property type="entry name" value="Tryp_SPc"/>
    <property type="match status" value="1"/>
</dbReference>
<keyword evidence="2" id="KW-0964">Secreted</keyword>
<reference evidence="13" key="1">
    <citation type="submission" date="2020-10" db="EMBL/GenBank/DDBJ databases">
        <title>Chromosome-scale genome assembly of the Allis shad, Alosa alosa.</title>
        <authorList>
            <person name="Margot Z."/>
            <person name="Christophe K."/>
            <person name="Cabau C."/>
            <person name="Louis A."/>
            <person name="Berthelot C."/>
            <person name="Parey E."/>
            <person name="Roest Crollius H."/>
            <person name="Montfort J."/>
            <person name="Robinson-Rechavi M."/>
            <person name="Bucao C."/>
            <person name="Bouchez O."/>
            <person name="Gislard M."/>
            <person name="Lluch J."/>
            <person name="Milhes M."/>
            <person name="Lampietro C."/>
            <person name="Lopez Roques C."/>
            <person name="Donnadieu C."/>
            <person name="Braasch I."/>
            <person name="Desvignes T."/>
            <person name="Postlethwait J."/>
            <person name="Bobe J."/>
            <person name="Guiguen Y."/>
        </authorList>
    </citation>
    <scope>NUCLEOTIDE SEQUENCE</scope>
    <source>
        <strain evidence="13">M-15738</strain>
        <tissue evidence="13">Blood</tissue>
    </source>
</reference>
<gene>
    <name evidence="13" type="ORF">AALO_G00175460</name>
</gene>
<evidence type="ECO:0000313" key="14">
    <source>
        <dbReference type="Proteomes" id="UP000823561"/>
    </source>
</evidence>
<protein>
    <recommendedName>
        <fullName evidence="10">trypsin</fullName>
        <ecNumber evidence="10">3.4.21.4</ecNumber>
    </recommendedName>
</protein>
<dbReference type="SMART" id="SM00020">
    <property type="entry name" value="Tryp_SPc"/>
    <property type="match status" value="1"/>
</dbReference>
<dbReference type="AlphaFoldDB" id="A0AAV6GC26"/>
<dbReference type="PROSITE" id="PS50240">
    <property type="entry name" value="TRYPSIN_DOM"/>
    <property type="match status" value="1"/>
</dbReference>
<dbReference type="InterPro" id="IPR050127">
    <property type="entry name" value="Serine_Proteases_S1"/>
</dbReference>
<evidence type="ECO:0000256" key="3">
    <source>
        <dbReference type="ARBA" id="ARBA00022670"/>
    </source>
</evidence>
<evidence type="ECO:0000313" key="13">
    <source>
        <dbReference type="EMBL" id="KAG5271062.1"/>
    </source>
</evidence>
<evidence type="ECO:0000256" key="9">
    <source>
        <dbReference type="ARBA" id="ARBA00036320"/>
    </source>
</evidence>
<keyword evidence="14" id="KW-1185">Reference proteome</keyword>
<evidence type="ECO:0000256" key="1">
    <source>
        <dbReference type="ARBA" id="ARBA00004239"/>
    </source>
</evidence>
<evidence type="ECO:0000256" key="4">
    <source>
        <dbReference type="ARBA" id="ARBA00022757"/>
    </source>
</evidence>
<accession>A0AAV6GC26</accession>
<dbReference type="EC" id="3.4.21.4" evidence="10"/>
<dbReference type="FunFam" id="2.40.10.10:FF:000008">
    <property type="entry name" value="Cationic trypsin"/>
    <property type="match status" value="1"/>
</dbReference>
<evidence type="ECO:0000256" key="2">
    <source>
        <dbReference type="ARBA" id="ARBA00022525"/>
    </source>
</evidence>
<dbReference type="Gene3D" id="2.40.10.10">
    <property type="entry name" value="Trypsin-like serine proteases"/>
    <property type="match status" value="2"/>
</dbReference>
<dbReference type="InterPro" id="IPR043504">
    <property type="entry name" value="Peptidase_S1_PA_chymotrypsin"/>
</dbReference>
<organism evidence="13 14">
    <name type="scientific">Alosa alosa</name>
    <name type="common">allis shad</name>
    <dbReference type="NCBI Taxonomy" id="278164"/>
    <lineage>
        <taxon>Eukaryota</taxon>
        <taxon>Metazoa</taxon>
        <taxon>Chordata</taxon>
        <taxon>Craniata</taxon>
        <taxon>Vertebrata</taxon>
        <taxon>Euteleostomi</taxon>
        <taxon>Actinopterygii</taxon>
        <taxon>Neopterygii</taxon>
        <taxon>Teleostei</taxon>
        <taxon>Clupei</taxon>
        <taxon>Clupeiformes</taxon>
        <taxon>Clupeoidei</taxon>
        <taxon>Clupeidae</taxon>
        <taxon>Alosa</taxon>
    </lineage>
</organism>
<keyword evidence="4" id="KW-0222">Digestion</keyword>
<dbReference type="PANTHER" id="PTHR24264">
    <property type="entry name" value="TRYPSIN-RELATED"/>
    <property type="match status" value="1"/>
</dbReference>
<evidence type="ECO:0000256" key="7">
    <source>
        <dbReference type="ARBA" id="ARBA00023145"/>
    </source>
</evidence>
<dbReference type="InterPro" id="IPR009003">
    <property type="entry name" value="Peptidase_S1_PA"/>
</dbReference>
<comment type="subcellular location">
    <subcellularLocation>
        <location evidence="1">Secreted</location>
        <location evidence="1">Extracellular space</location>
    </subcellularLocation>
</comment>
<keyword evidence="5 11" id="KW-0378">Hydrolase</keyword>
<dbReference type="FunFam" id="2.40.10.10:FF:000005">
    <property type="entry name" value="Serine protease 37"/>
    <property type="match status" value="1"/>
</dbReference>
<dbReference type="GO" id="GO:0005615">
    <property type="term" value="C:extracellular space"/>
    <property type="evidence" value="ECO:0007669"/>
    <property type="project" value="TreeGrafter"/>
</dbReference>
<feature type="domain" description="Peptidase S1" evidence="12">
    <location>
        <begin position="48"/>
        <end position="272"/>
    </location>
</feature>
<dbReference type="GO" id="GO:0006508">
    <property type="term" value="P:proteolysis"/>
    <property type="evidence" value="ECO:0007669"/>
    <property type="project" value="UniProtKB-KW"/>
</dbReference>
<keyword evidence="7" id="KW-0865">Zymogen</keyword>
<dbReference type="PANTHER" id="PTHR24264:SF7">
    <property type="entry name" value="TRYPSIN-2-LIKE"/>
    <property type="match status" value="1"/>
</dbReference>
<dbReference type="Pfam" id="PF00089">
    <property type="entry name" value="Trypsin"/>
    <property type="match status" value="1"/>
</dbReference>
<dbReference type="GO" id="GO:0007586">
    <property type="term" value="P:digestion"/>
    <property type="evidence" value="ECO:0007669"/>
    <property type="project" value="UniProtKB-KW"/>
</dbReference>
<dbReference type="GO" id="GO:0004252">
    <property type="term" value="F:serine-type endopeptidase activity"/>
    <property type="evidence" value="ECO:0007669"/>
    <property type="project" value="UniProtKB-EC"/>
</dbReference>
<evidence type="ECO:0000256" key="6">
    <source>
        <dbReference type="ARBA" id="ARBA00022825"/>
    </source>
</evidence>
<name>A0AAV6GC26_9TELE</name>
<keyword evidence="3 11" id="KW-0645">Protease</keyword>
<evidence type="ECO:0000256" key="8">
    <source>
        <dbReference type="ARBA" id="ARBA00023157"/>
    </source>
</evidence>
<keyword evidence="6 11" id="KW-0720">Serine protease</keyword>
<comment type="caution">
    <text evidence="13">The sequence shown here is derived from an EMBL/GenBank/DDBJ whole genome shotgun (WGS) entry which is preliminary data.</text>
</comment>
<dbReference type="PRINTS" id="PR00722">
    <property type="entry name" value="CHYMOTRYPSIN"/>
</dbReference>
<dbReference type="InterPro" id="IPR033116">
    <property type="entry name" value="TRYPSIN_SER"/>
</dbReference>
<dbReference type="SUPFAM" id="SSF50494">
    <property type="entry name" value="Trypsin-like serine proteases"/>
    <property type="match status" value="1"/>
</dbReference>
<comment type="catalytic activity">
    <reaction evidence="9">
        <text>Preferential cleavage: Arg-|-Xaa, Lys-|-Xaa.</text>
        <dbReference type="EC" id="3.4.21.4"/>
    </reaction>
</comment>
<proteinExistence type="predicted"/>
<dbReference type="PROSITE" id="PS00135">
    <property type="entry name" value="TRYPSIN_SER"/>
    <property type="match status" value="1"/>
</dbReference>
<evidence type="ECO:0000256" key="11">
    <source>
        <dbReference type="RuleBase" id="RU363034"/>
    </source>
</evidence>